<dbReference type="AlphaFoldDB" id="A0A3P3VUP1"/>
<dbReference type="Proteomes" id="UP000274391">
    <property type="component" value="Unassembled WGS sequence"/>
</dbReference>
<accession>A0A3P3VUP1</accession>
<gene>
    <name evidence="1" type="ORF">EG850_12305</name>
</gene>
<sequence>MQVDLKDDMDADYRDSWCDQVRGQAAAADASLGGHGQCGSGTLAYERGSGGLGAWVPYFDLRLDVSCNLSTDCVPQLPESFTDDAGFVALRALADHLADHLNFKEPVIVSDATNEADFVRDWGEAGFPTLEDAPDWYCHPALYDTISDYVLHFQGAGLDDDFEWTVADEVNRKPAIPEATLTAGQTSFTIQVVLANSTRCISGIEHADAG</sequence>
<evidence type="ECO:0000313" key="1">
    <source>
        <dbReference type="EMBL" id="RRJ85698.1"/>
    </source>
</evidence>
<comment type="caution">
    <text evidence="1">The sequence shown here is derived from an EMBL/GenBank/DDBJ whole genome shotgun (WGS) entry which is preliminary data.</text>
</comment>
<proteinExistence type="predicted"/>
<keyword evidence="2" id="KW-1185">Reference proteome</keyword>
<protein>
    <submittedName>
        <fullName evidence="1">Uncharacterized protein</fullName>
    </submittedName>
</protein>
<reference evidence="1 2" key="1">
    <citation type="submission" date="2018-11" db="EMBL/GenBank/DDBJ databases">
        <title>YIM 102482-1 draft genome.</title>
        <authorList>
            <person name="Li G."/>
            <person name="Jiang Y."/>
        </authorList>
    </citation>
    <scope>NUCLEOTIDE SEQUENCE [LARGE SCALE GENOMIC DNA]</scope>
    <source>
        <strain evidence="1 2">YIM 102482-1</strain>
    </source>
</reference>
<dbReference type="EMBL" id="RQVS01000021">
    <property type="protein sequence ID" value="RRJ85698.1"/>
    <property type="molecule type" value="Genomic_DNA"/>
</dbReference>
<name>A0A3P3VUP1_9MICO</name>
<organism evidence="1 2">
    <name type="scientific">Gulosibacter macacae</name>
    <dbReference type="NCBI Taxonomy" id="2488791"/>
    <lineage>
        <taxon>Bacteria</taxon>
        <taxon>Bacillati</taxon>
        <taxon>Actinomycetota</taxon>
        <taxon>Actinomycetes</taxon>
        <taxon>Micrococcales</taxon>
        <taxon>Microbacteriaceae</taxon>
        <taxon>Gulosibacter</taxon>
    </lineage>
</organism>
<evidence type="ECO:0000313" key="2">
    <source>
        <dbReference type="Proteomes" id="UP000274391"/>
    </source>
</evidence>